<protein>
    <submittedName>
        <fullName evidence="2">Uncharacterized protein</fullName>
    </submittedName>
</protein>
<accession>A0A4Y7UBI2</accession>
<reference evidence="1 3" key="1">
    <citation type="journal article" date="2015" name="Stand. Genomic Sci.">
        <title>Genomic Encyclopedia of Bacterial and Archaeal Type Strains, Phase III: the genomes of soil and plant-associated and newly described type strains.</title>
        <authorList>
            <person name="Whitman W.B."/>
            <person name="Woyke T."/>
            <person name="Klenk H.P."/>
            <person name="Zhou Y."/>
            <person name="Lilburn T.G."/>
            <person name="Beck B.J."/>
            <person name="De Vos P."/>
            <person name="Vandamme P."/>
            <person name="Eisen J.A."/>
            <person name="Garrity G."/>
            <person name="Hugenholtz P."/>
            <person name="Kyrpides N.C."/>
        </authorList>
    </citation>
    <scope>NUCLEOTIDE SEQUENCE [LARGE SCALE GENOMIC DNA]</scope>
    <source>
        <strain evidence="1 3">P5626</strain>
    </source>
</reference>
<keyword evidence="3" id="KW-1185">Reference proteome</keyword>
<dbReference type="OrthoDB" id="1448832at2"/>
<dbReference type="RefSeq" id="WP_132035969.1">
    <property type="nucleotide sequence ID" value="NZ_QWDN01000004.1"/>
</dbReference>
<gene>
    <name evidence="2" type="ORF">D0809_13040</name>
    <name evidence="1" type="ORF">EV142_104159</name>
</gene>
<organism evidence="2 4">
    <name type="scientific">Flavobacterium circumlabens</name>
    <dbReference type="NCBI Taxonomy" id="2133765"/>
    <lineage>
        <taxon>Bacteria</taxon>
        <taxon>Pseudomonadati</taxon>
        <taxon>Bacteroidota</taxon>
        <taxon>Flavobacteriia</taxon>
        <taxon>Flavobacteriales</taxon>
        <taxon>Flavobacteriaceae</taxon>
        <taxon>Flavobacterium</taxon>
    </lineage>
</organism>
<comment type="caution">
    <text evidence="2">The sequence shown here is derived from an EMBL/GenBank/DDBJ whole genome shotgun (WGS) entry which is preliminary data.</text>
</comment>
<dbReference type="EMBL" id="SLWA01000004">
    <property type="protein sequence ID" value="TCN57501.1"/>
    <property type="molecule type" value="Genomic_DNA"/>
</dbReference>
<evidence type="ECO:0000313" key="4">
    <source>
        <dbReference type="Proteomes" id="UP000298340"/>
    </source>
</evidence>
<evidence type="ECO:0000313" key="3">
    <source>
        <dbReference type="Proteomes" id="UP000295270"/>
    </source>
</evidence>
<reference evidence="1" key="3">
    <citation type="submission" date="2019-03" db="EMBL/GenBank/DDBJ databases">
        <authorList>
            <person name="Whitman W."/>
            <person name="Huntemann M."/>
            <person name="Clum A."/>
            <person name="Pillay M."/>
            <person name="Palaniappan K."/>
            <person name="Varghese N."/>
            <person name="Mikhailova N."/>
            <person name="Stamatis D."/>
            <person name="Reddy T."/>
            <person name="Daum C."/>
            <person name="Shapiro N."/>
            <person name="Ivanova N."/>
            <person name="Kyrpides N."/>
            <person name="Woyke T."/>
        </authorList>
    </citation>
    <scope>NUCLEOTIDE SEQUENCE</scope>
    <source>
        <strain evidence="1">P5626</strain>
    </source>
</reference>
<dbReference type="Proteomes" id="UP000298340">
    <property type="component" value="Unassembled WGS sequence"/>
</dbReference>
<dbReference type="PROSITE" id="PS51257">
    <property type="entry name" value="PROKAR_LIPOPROTEIN"/>
    <property type="match status" value="1"/>
</dbReference>
<sequence length="184" mass="20736">MGLYLKNKIFLFAFFPLLFISCSSDLDFDQVDDLKLKPVFVANVAHFDVPANEFTDNGQEQLIAFDEKEFDVFKKKFFTDNLVKLELDCETENTIARAFTIDLLLFNENDDVLETITLETPAYSGNPDVIKHTTEIFEGQRLDLLKQTVKIGFVVTMGSGAPLDENSQGSLKLQSGATAYLEIE</sequence>
<dbReference type="EMBL" id="QWDN01000004">
    <property type="protein sequence ID" value="TEB43813.1"/>
    <property type="molecule type" value="Genomic_DNA"/>
</dbReference>
<proteinExistence type="predicted"/>
<dbReference type="AlphaFoldDB" id="A0A4Y7UBI2"/>
<evidence type="ECO:0000313" key="2">
    <source>
        <dbReference type="EMBL" id="TEB43813.1"/>
    </source>
</evidence>
<name>A0A4Y7UBI2_9FLAO</name>
<reference evidence="2 4" key="2">
    <citation type="journal article" date="2018" name="Syst. Appl. Microbiol.">
        <title>Flavobacterium circumlabens sp. nov. and Flavobacterium cupreum sp. nov., two psychrotrophic species isolated from Antarctic environmental samples.</title>
        <authorList>
            <person name="Kralova S."/>
            <person name="Busse H.J."/>
            <person name="Svec P."/>
            <person name="Maslanova I."/>
            <person name="Stankova E."/>
            <person name="Bartak M."/>
            <person name="Sedlacek I."/>
        </authorList>
    </citation>
    <scope>NUCLEOTIDE SEQUENCE [LARGE SCALE GENOMIC DNA]</scope>
    <source>
        <strain evidence="2 4">CCM 8828</strain>
    </source>
</reference>
<evidence type="ECO:0000313" key="1">
    <source>
        <dbReference type="EMBL" id="TCN57501.1"/>
    </source>
</evidence>
<dbReference type="Proteomes" id="UP000295270">
    <property type="component" value="Unassembled WGS sequence"/>
</dbReference>